<dbReference type="GO" id="GO:0004803">
    <property type="term" value="F:transposase activity"/>
    <property type="evidence" value="ECO:0007669"/>
    <property type="project" value="UniProtKB-UniRule"/>
</dbReference>
<evidence type="ECO:0000256" key="6">
    <source>
        <dbReference type="RuleBase" id="RU365089"/>
    </source>
</evidence>
<dbReference type="Pfam" id="PF00872">
    <property type="entry name" value="Transposase_mut"/>
    <property type="match status" value="1"/>
</dbReference>
<dbReference type="PANTHER" id="PTHR33217">
    <property type="entry name" value="TRANSPOSASE FOR INSERTION SEQUENCE ELEMENT IS1081"/>
    <property type="match status" value="1"/>
</dbReference>
<organism evidence="8 9">
    <name type="scientific">Leeuwenhoekiella marinoflava</name>
    <dbReference type="NCBI Taxonomy" id="988"/>
    <lineage>
        <taxon>Bacteria</taxon>
        <taxon>Pseudomonadati</taxon>
        <taxon>Bacteroidota</taxon>
        <taxon>Flavobacteriia</taxon>
        <taxon>Flavobacteriales</taxon>
        <taxon>Flavobacteriaceae</taxon>
        <taxon>Leeuwenhoekiella</taxon>
    </lineage>
</organism>
<comment type="caution">
    <text evidence="8">The sequence shown here is derived from an EMBL/GenBank/DDBJ whole genome shotgun (WGS) entry which is preliminary data.</text>
</comment>
<evidence type="ECO:0000313" key="9">
    <source>
        <dbReference type="Proteomes" id="UP000290608"/>
    </source>
</evidence>
<keyword evidence="5 6" id="KW-0233">DNA recombination</keyword>
<name>A0A4Q0PMJ3_9FLAO</name>
<evidence type="ECO:0000256" key="3">
    <source>
        <dbReference type="ARBA" id="ARBA00022578"/>
    </source>
</evidence>
<protein>
    <recommendedName>
        <fullName evidence="6">Mutator family transposase</fullName>
    </recommendedName>
</protein>
<dbReference type="GO" id="GO:0003677">
    <property type="term" value="F:DNA binding"/>
    <property type="evidence" value="ECO:0007669"/>
    <property type="project" value="UniProtKB-UniRule"/>
</dbReference>
<evidence type="ECO:0000256" key="7">
    <source>
        <dbReference type="SAM" id="MobiDB-lite"/>
    </source>
</evidence>
<dbReference type="GO" id="GO:0006313">
    <property type="term" value="P:DNA transposition"/>
    <property type="evidence" value="ECO:0007669"/>
    <property type="project" value="UniProtKB-UniRule"/>
</dbReference>
<feature type="region of interest" description="Disordered" evidence="7">
    <location>
        <begin position="1"/>
        <end position="28"/>
    </location>
</feature>
<accession>A0A4Q0PMJ3</accession>
<dbReference type="AlphaFoldDB" id="A0A4Q0PMJ3"/>
<sequence length="94" mass="11000">MVKEKKLKSGFDSFDIETPQDRQSSFEPELVKKRQTILADNLSEKIISLHGLGLSYRDIFGHIKELYDTDILNISVHKMSLKLEENKAYKIRWC</sequence>
<dbReference type="PANTHER" id="PTHR33217:SF8">
    <property type="entry name" value="MUTATOR FAMILY TRANSPOSASE"/>
    <property type="match status" value="1"/>
</dbReference>
<evidence type="ECO:0000256" key="1">
    <source>
        <dbReference type="ARBA" id="ARBA00002190"/>
    </source>
</evidence>
<proteinExistence type="inferred from homology"/>
<comment type="similarity">
    <text evidence="2 6">Belongs to the transposase mutator family.</text>
</comment>
<keyword evidence="6" id="KW-0814">Transposable element</keyword>
<evidence type="ECO:0000256" key="5">
    <source>
        <dbReference type="ARBA" id="ARBA00023172"/>
    </source>
</evidence>
<evidence type="ECO:0000256" key="2">
    <source>
        <dbReference type="ARBA" id="ARBA00010961"/>
    </source>
</evidence>
<dbReference type="STRING" id="1122159.SAMN02745246_02058"/>
<evidence type="ECO:0000256" key="4">
    <source>
        <dbReference type="ARBA" id="ARBA00023125"/>
    </source>
</evidence>
<evidence type="ECO:0000313" key="8">
    <source>
        <dbReference type="EMBL" id="RXG29924.1"/>
    </source>
</evidence>
<reference evidence="8 9" key="1">
    <citation type="submission" date="2018-07" db="EMBL/GenBank/DDBJ databases">
        <title>Leeuwenhoekiella genomics.</title>
        <authorList>
            <person name="Tahon G."/>
            <person name="Willems A."/>
        </authorList>
    </citation>
    <scope>NUCLEOTIDE SEQUENCE [LARGE SCALE GENOMIC DNA]</scope>
    <source>
        <strain evidence="8 9">LMG 1345</strain>
    </source>
</reference>
<keyword evidence="4 6" id="KW-0238">DNA-binding</keyword>
<comment type="function">
    <text evidence="1 6">Required for the transposition of the insertion element.</text>
</comment>
<gene>
    <name evidence="8" type="ORF">DSL99_1979</name>
</gene>
<dbReference type="Proteomes" id="UP000290608">
    <property type="component" value="Unassembled WGS sequence"/>
</dbReference>
<dbReference type="EMBL" id="QOVL01000008">
    <property type="protein sequence ID" value="RXG29924.1"/>
    <property type="molecule type" value="Genomic_DNA"/>
</dbReference>
<dbReference type="RefSeq" id="WP_073099137.1">
    <property type="nucleotide sequence ID" value="NZ_QOVL01000008.1"/>
</dbReference>
<keyword evidence="3 6" id="KW-0815">Transposition</keyword>
<dbReference type="InterPro" id="IPR001207">
    <property type="entry name" value="Transposase_mutator"/>
</dbReference>